<feature type="region of interest" description="Disordered" evidence="1">
    <location>
        <begin position="36"/>
        <end position="58"/>
    </location>
</feature>
<dbReference type="Proteomes" id="UP000599074">
    <property type="component" value="Unassembled WGS sequence"/>
</dbReference>
<dbReference type="RefSeq" id="WP_168116346.1">
    <property type="nucleotide sequence ID" value="NZ_BOON01000030.1"/>
</dbReference>
<sequence length="144" mass="15330">MKQVEVSDETYERLAFAAKVFGVAVGDVVARLVEAPTEPAQEPASPPRATPASADDEPDQVAVHVVYQGKRISGRFDRTTHQLRITSGPLTGKTYPSASAAAIAVVQSVNPARAFPQTNGRTFWIVDSTGKTLRALIGPRSAKS</sequence>
<accession>A0A8J3TAL4</accession>
<name>A0A8J3TAL4_9ACTN</name>
<dbReference type="EMBL" id="BOON01000030">
    <property type="protein sequence ID" value="GII23650.1"/>
    <property type="molecule type" value="Genomic_DNA"/>
</dbReference>
<comment type="caution">
    <text evidence="2">The sequence shown here is derived from an EMBL/GenBank/DDBJ whole genome shotgun (WGS) entry which is preliminary data.</text>
</comment>
<keyword evidence="3" id="KW-1185">Reference proteome</keyword>
<organism evidence="2 3">
    <name type="scientific">Planosporangium mesophilum</name>
    <dbReference type="NCBI Taxonomy" id="689768"/>
    <lineage>
        <taxon>Bacteria</taxon>
        <taxon>Bacillati</taxon>
        <taxon>Actinomycetota</taxon>
        <taxon>Actinomycetes</taxon>
        <taxon>Micromonosporales</taxon>
        <taxon>Micromonosporaceae</taxon>
        <taxon>Planosporangium</taxon>
    </lineage>
</organism>
<protein>
    <submittedName>
        <fullName evidence="2">Uncharacterized protein</fullName>
    </submittedName>
</protein>
<evidence type="ECO:0000313" key="2">
    <source>
        <dbReference type="EMBL" id="GII23650.1"/>
    </source>
</evidence>
<evidence type="ECO:0000256" key="1">
    <source>
        <dbReference type="SAM" id="MobiDB-lite"/>
    </source>
</evidence>
<reference evidence="2" key="1">
    <citation type="submission" date="2021-01" db="EMBL/GenBank/DDBJ databases">
        <title>Whole genome shotgun sequence of Planosporangium mesophilum NBRC 109066.</title>
        <authorList>
            <person name="Komaki H."/>
            <person name="Tamura T."/>
        </authorList>
    </citation>
    <scope>NUCLEOTIDE SEQUENCE</scope>
    <source>
        <strain evidence="2">NBRC 109066</strain>
    </source>
</reference>
<evidence type="ECO:0000313" key="3">
    <source>
        <dbReference type="Proteomes" id="UP000599074"/>
    </source>
</evidence>
<gene>
    <name evidence="2" type="ORF">Pme01_32470</name>
</gene>
<proteinExistence type="predicted"/>
<dbReference type="AlphaFoldDB" id="A0A8J3TAL4"/>